<dbReference type="Pfam" id="PF02181">
    <property type="entry name" value="FH2"/>
    <property type="match status" value="1"/>
</dbReference>
<comment type="caution">
    <text evidence="3">The sequence shown here is derived from an EMBL/GenBank/DDBJ whole genome shotgun (WGS) entry which is preliminary data.</text>
</comment>
<evidence type="ECO:0000256" key="1">
    <source>
        <dbReference type="SAM" id="MobiDB-lite"/>
    </source>
</evidence>
<dbReference type="InterPro" id="IPR015425">
    <property type="entry name" value="FH2_Formin"/>
</dbReference>
<dbReference type="GO" id="GO:0030041">
    <property type="term" value="P:actin filament polymerization"/>
    <property type="evidence" value="ECO:0007669"/>
    <property type="project" value="TreeGrafter"/>
</dbReference>
<feature type="region of interest" description="Disordered" evidence="1">
    <location>
        <begin position="41"/>
        <end position="61"/>
    </location>
</feature>
<sequence>MVLGEPHGEARRGELALSVCVVERTKVDQCFGILTDTGGDHLDHQRGASPPSLKCTESQPAALAPPEDGFLQLIGCQAQSARCPPEHVSMTNLSGRVRAFPHSLPLSQNNSCVDVVKKDVKDETDDRMQQFKKKAKELRILDSKTAQNLSIFLGSFRLPYEEIRDIVLEVDEERLSESLIQNLIKNLPEQKELSALAELKAEYEELVESEQFGIVMSSVKLLRPRLNGILFKLTFEEQVNNIRPDIMNVTFACEEVKKSEGFSKLLELVLLVGNFMNSGSRNAQTFGFNIAFLSKVTL</sequence>
<dbReference type="InterPro" id="IPR051412">
    <property type="entry name" value="Formin_Homology_Diaphanous_sf"/>
</dbReference>
<dbReference type="Gene3D" id="1.20.58.2220">
    <property type="entry name" value="Formin, FH2 domain"/>
    <property type="match status" value="1"/>
</dbReference>
<dbReference type="EMBL" id="RHFK02000022">
    <property type="protein sequence ID" value="TWW55254.1"/>
    <property type="molecule type" value="Genomic_DNA"/>
</dbReference>
<dbReference type="GO" id="GO:0005884">
    <property type="term" value="C:actin filament"/>
    <property type="evidence" value="ECO:0007669"/>
    <property type="project" value="TreeGrafter"/>
</dbReference>
<protein>
    <submittedName>
        <fullName evidence="3">Protein diaphanous-like protein 2</fullName>
    </submittedName>
</protein>
<dbReference type="PROSITE" id="PS51444">
    <property type="entry name" value="FH2"/>
    <property type="match status" value="1"/>
</dbReference>
<evidence type="ECO:0000313" key="4">
    <source>
        <dbReference type="Proteomes" id="UP000324091"/>
    </source>
</evidence>
<organism evidence="3 4">
    <name type="scientific">Takifugu flavidus</name>
    <name type="common">sansaifugu</name>
    <dbReference type="NCBI Taxonomy" id="433684"/>
    <lineage>
        <taxon>Eukaryota</taxon>
        <taxon>Metazoa</taxon>
        <taxon>Chordata</taxon>
        <taxon>Craniata</taxon>
        <taxon>Vertebrata</taxon>
        <taxon>Euteleostomi</taxon>
        <taxon>Actinopterygii</taxon>
        <taxon>Neopterygii</taxon>
        <taxon>Teleostei</taxon>
        <taxon>Neoteleostei</taxon>
        <taxon>Acanthomorphata</taxon>
        <taxon>Eupercaria</taxon>
        <taxon>Tetraodontiformes</taxon>
        <taxon>Tetradontoidea</taxon>
        <taxon>Tetraodontidae</taxon>
        <taxon>Takifugu</taxon>
    </lineage>
</organism>
<reference evidence="3 4" key="1">
    <citation type="submission" date="2019-04" db="EMBL/GenBank/DDBJ databases">
        <title>Chromosome genome assembly for Takifugu flavidus.</title>
        <authorList>
            <person name="Xiao S."/>
        </authorList>
    </citation>
    <scope>NUCLEOTIDE SEQUENCE [LARGE SCALE GENOMIC DNA]</scope>
    <source>
        <strain evidence="3">HTHZ2018</strain>
        <tissue evidence="3">Muscle</tissue>
    </source>
</reference>
<proteinExistence type="predicted"/>
<dbReference type="PANTHER" id="PTHR45691:SF3">
    <property type="entry name" value="PROTEIN DIAPHANOUS HOMOLOG 2"/>
    <property type="match status" value="1"/>
</dbReference>
<evidence type="ECO:0000259" key="2">
    <source>
        <dbReference type="PROSITE" id="PS51444"/>
    </source>
</evidence>
<keyword evidence="4" id="KW-1185">Reference proteome</keyword>
<dbReference type="PANTHER" id="PTHR45691">
    <property type="entry name" value="PROTEIN DIAPHANOUS"/>
    <property type="match status" value="1"/>
</dbReference>
<dbReference type="Proteomes" id="UP000324091">
    <property type="component" value="Chromosome 9"/>
</dbReference>
<dbReference type="SUPFAM" id="SSF101447">
    <property type="entry name" value="Formin homology 2 domain (FH2 domain)"/>
    <property type="match status" value="1"/>
</dbReference>
<accession>A0A5C6MJA0</accession>
<evidence type="ECO:0000313" key="3">
    <source>
        <dbReference type="EMBL" id="TWW55254.1"/>
    </source>
</evidence>
<feature type="domain" description="FH2" evidence="2">
    <location>
        <begin position="60"/>
        <end position="298"/>
    </location>
</feature>
<name>A0A5C6MJA0_9TELE</name>
<dbReference type="AlphaFoldDB" id="A0A5C6MJA0"/>
<dbReference type="InterPro" id="IPR042201">
    <property type="entry name" value="FH2_Formin_sf"/>
</dbReference>
<gene>
    <name evidence="3" type="ORF">D4764_09G0003030</name>
</gene>